<reference evidence="7 8" key="2">
    <citation type="journal article" date="2012" name="Stand. Genomic Sci.">
        <title>Genome sequence of the moderately thermophilic, amino-acid-degrading and sulfur-reducing bacterium Thermovirga lienii type strain (Cas60314(T)).</title>
        <authorList>
            <person name="Goker M."/>
            <person name="Saunders E."/>
            <person name="Lapidus A."/>
            <person name="Nolan M."/>
            <person name="Lucas S."/>
            <person name="Hammon N."/>
            <person name="Deshpande S."/>
            <person name="Cheng J.F."/>
            <person name="Han C."/>
            <person name="Tapia R."/>
            <person name="Goodwin L.A."/>
            <person name="Pitluck S."/>
            <person name="Liolios K."/>
            <person name="Mavromatis K."/>
            <person name="Pagani I."/>
            <person name="Ivanova N."/>
            <person name="Mikhailova N."/>
            <person name="Pati A."/>
            <person name="Chen A."/>
            <person name="Palaniappan K."/>
            <person name="Land M."/>
            <person name="Chang Y.J."/>
            <person name="Jeffries C.D."/>
            <person name="Brambilla E.M."/>
            <person name="Rohde M."/>
            <person name="Spring S."/>
            <person name="Detter J.C."/>
            <person name="Woyke T."/>
            <person name="Bristow J."/>
            <person name="Eisen J.A."/>
            <person name="Markowitz V."/>
            <person name="Hugenholtz P."/>
            <person name="Kyrpides N.C."/>
            <person name="Klenk H.P."/>
        </authorList>
    </citation>
    <scope>NUCLEOTIDE SEQUENCE [LARGE SCALE GENOMIC DNA]</scope>
    <source>
        <strain evidence="8">ATCC BAA-1197 / DSM 17291 / Cas60314</strain>
    </source>
</reference>
<dbReference type="GO" id="GO:0003723">
    <property type="term" value="F:RNA binding"/>
    <property type="evidence" value="ECO:0007669"/>
    <property type="project" value="UniProtKB-KW"/>
</dbReference>
<dbReference type="InterPro" id="IPR036482">
    <property type="entry name" value="Regulatory_HutP_sf"/>
</dbReference>
<evidence type="ECO:0000313" key="7">
    <source>
        <dbReference type="EMBL" id="AER66475.1"/>
    </source>
</evidence>
<dbReference type="Pfam" id="PF09021">
    <property type="entry name" value="HutP"/>
    <property type="match status" value="1"/>
</dbReference>
<evidence type="ECO:0000256" key="2">
    <source>
        <dbReference type="ARBA" id="ARBA00009992"/>
    </source>
</evidence>
<sequence>MDWKTLIGFSEPSKEYGLENREEGTGEGCSNPEMDYVKLSVKIDLKQKSQVGRAALLLALTTDAEEEQNVKKQIVATGWRAVATEVGGLAGELPQKITRALVGAALNAGVVEKKCNEMHALMHAAVEALNGFISMSMLEASIGAKIGIVRNDQWIAVAVLGDMAYHAVAHHERCGLGVMHL</sequence>
<evidence type="ECO:0000256" key="5">
    <source>
        <dbReference type="ARBA" id="ARBA00023015"/>
    </source>
</evidence>
<evidence type="ECO:0000313" key="8">
    <source>
        <dbReference type="Proteomes" id="UP000005868"/>
    </source>
</evidence>
<proteinExistence type="inferred from homology"/>
<dbReference type="Gene3D" id="3.40.1510.10">
    <property type="entry name" value="Hut operon regulatory protein HutP"/>
    <property type="match status" value="1"/>
</dbReference>
<reference evidence="8" key="1">
    <citation type="submission" date="2011-10" db="EMBL/GenBank/DDBJ databases">
        <title>The complete genome of chromosome of Thermovirga lienii DSM 17291.</title>
        <authorList>
            <consortium name="US DOE Joint Genome Institute (JGI-PGF)"/>
            <person name="Lucas S."/>
            <person name="Copeland A."/>
            <person name="Lapidus A."/>
            <person name="Glavina del Rio T."/>
            <person name="Dalin E."/>
            <person name="Tice H."/>
            <person name="Bruce D."/>
            <person name="Goodwin L."/>
            <person name="Pitluck S."/>
            <person name="Peters L."/>
            <person name="Mikhailova N."/>
            <person name="Saunders E."/>
            <person name="Kyrpides N."/>
            <person name="Mavromatis K."/>
            <person name="Ivanova N."/>
            <person name="Last F.I."/>
            <person name="Brettin T."/>
            <person name="Detter J.C."/>
            <person name="Han C."/>
            <person name="Larimer F."/>
            <person name="Land M."/>
            <person name="Hauser L."/>
            <person name="Markowitz V."/>
            <person name="Cheng J.-F."/>
            <person name="Hugenholtz P."/>
            <person name="Woyke T."/>
            <person name="Wu D."/>
            <person name="Spring S."/>
            <person name="Schroeder M."/>
            <person name="Brambilla E.-M."/>
            <person name="Klenk H.-P."/>
            <person name="Eisen J.A."/>
        </authorList>
    </citation>
    <scope>NUCLEOTIDE SEQUENCE [LARGE SCALE GENOMIC DNA]</scope>
    <source>
        <strain evidence="8">ATCC BAA-1197 / DSM 17291 / Cas60314</strain>
    </source>
</reference>
<keyword evidence="8" id="KW-1185">Reference proteome</keyword>
<dbReference type="eggNOG" id="ENOG5032R90">
    <property type="taxonomic scope" value="Bacteria"/>
</dbReference>
<accession>G7V9A6</accession>
<dbReference type="AlphaFoldDB" id="G7V9A6"/>
<keyword evidence="4" id="KW-0694">RNA-binding</keyword>
<organism evidence="7 8">
    <name type="scientific">Thermovirga lienii (strain ATCC BAA-1197 / DSM 17291 / Cas60314)</name>
    <dbReference type="NCBI Taxonomy" id="580340"/>
    <lineage>
        <taxon>Bacteria</taxon>
        <taxon>Thermotogati</taxon>
        <taxon>Synergistota</taxon>
        <taxon>Synergistia</taxon>
        <taxon>Synergistales</taxon>
        <taxon>Thermovirgaceae</taxon>
        <taxon>Thermovirga</taxon>
    </lineage>
</organism>
<evidence type="ECO:0000256" key="6">
    <source>
        <dbReference type="ARBA" id="ARBA00023163"/>
    </source>
</evidence>
<dbReference type="KEGG" id="tli:Tlie_0742"/>
<dbReference type="HOGENOM" id="CLU_126946_0_0_0"/>
<name>G7V9A6_THELD</name>
<evidence type="ECO:0000256" key="1">
    <source>
        <dbReference type="ARBA" id="ARBA00002945"/>
    </source>
</evidence>
<comment type="function">
    <text evidence="1">Antiterminator that binds to cis-acting regulatory sequences on the mRNA in the presence of histidine, thereby suppressing transcription termination and activating the hut operon for histidine utilization.</text>
</comment>
<gene>
    <name evidence="7" type="ordered locus">Tlie_0742</name>
</gene>
<dbReference type="InterPro" id="IPR015111">
    <property type="entry name" value="Regulatory_HutP"/>
</dbReference>
<dbReference type="SUPFAM" id="SSF111064">
    <property type="entry name" value="Hut operon positive regulatory protein HutP"/>
    <property type="match status" value="1"/>
</dbReference>
<comment type="similarity">
    <text evidence="2">Belongs to the HutP family.</text>
</comment>
<keyword evidence="6" id="KW-0804">Transcription</keyword>
<dbReference type="CDD" id="cd11640">
    <property type="entry name" value="HutP"/>
    <property type="match status" value="1"/>
</dbReference>
<dbReference type="Proteomes" id="UP000005868">
    <property type="component" value="Chromosome"/>
</dbReference>
<evidence type="ECO:0000256" key="3">
    <source>
        <dbReference type="ARBA" id="ARBA00019377"/>
    </source>
</evidence>
<keyword evidence="5" id="KW-0805">Transcription regulation</keyword>
<evidence type="ECO:0000256" key="4">
    <source>
        <dbReference type="ARBA" id="ARBA00022884"/>
    </source>
</evidence>
<dbReference type="STRING" id="580340.Tlie_0742"/>
<dbReference type="OrthoDB" id="1724774at2"/>
<dbReference type="EMBL" id="CP003096">
    <property type="protein sequence ID" value="AER66475.1"/>
    <property type="molecule type" value="Genomic_DNA"/>
</dbReference>
<protein>
    <recommendedName>
        <fullName evidence="3">Hut operon positive regulatory protein</fullName>
    </recommendedName>
</protein>